<comment type="subcellular location">
    <subcellularLocation>
        <location evidence="7">Cytoplasm</location>
        <location evidence="7">Nucleoid</location>
    </subcellularLocation>
</comment>
<protein>
    <recommendedName>
        <fullName evidence="1 7">Transcriptional regulator MraZ</fullName>
    </recommendedName>
</protein>
<dbReference type="Pfam" id="PF02381">
    <property type="entry name" value="MraZ"/>
    <property type="match status" value="2"/>
</dbReference>
<evidence type="ECO:0000313" key="9">
    <source>
        <dbReference type="EMBL" id="KOX90486.1"/>
    </source>
</evidence>
<keyword evidence="2 7" id="KW-0963">Cytoplasm</keyword>
<keyword evidence="3" id="KW-0677">Repeat</keyword>
<dbReference type="PATRIC" id="fig|271.14.peg.1748"/>
<evidence type="ECO:0000256" key="5">
    <source>
        <dbReference type="ARBA" id="ARBA00023125"/>
    </source>
</evidence>
<dbReference type="AlphaFoldDB" id="A0A0N0BM46"/>
<dbReference type="InterPro" id="IPR035642">
    <property type="entry name" value="MraZ_N"/>
</dbReference>
<keyword evidence="5 7" id="KW-0238">DNA-binding</keyword>
<comment type="subunit">
    <text evidence="7">Forms oligomers.</text>
</comment>
<evidence type="ECO:0000256" key="4">
    <source>
        <dbReference type="ARBA" id="ARBA00023015"/>
    </source>
</evidence>
<evidence type="ECO:0000313" key="10">
    <source>
        <dbReference type="Proteomes" id="UP000037685"/>
    </source>
</evidence>
<dbReference type="InterPro" id="IPR035644">
    <property type="entry name" value="MraZ_C"/>
</dbReference>
<evidence type="ECO:0000256" key="2">
    <source>
        <dbReference type="ARBA" id="ARBA00022490"/>
    </source>
</evidence>
<dbReference type="CDD" id="cd16321">
    <property type="entry name" value="MraZ_C"/>
    <property type="match status" value="1"/>
</dbReference>
<comment type="caution">
    <text evidence="9">The sequence shown here is derived from an EMBL/GenBank/DDBJ whole genome shotgun (WGS) entry which is preliminary data.</text>
</comment>
<name>A0A0N0BM46_THEAQ</name>
<dbReference type="HAMAP" id="MF_01008">
    <property type="entry name" value="MraZ"/>
    <property type="match status" value="1"/>
</dbReference>
<sequence>MPFGEYQYSLDDKGRVVIPAPFRDFLEDGLVLTRGMEGCLYVFPSDRWRKIEEQLVNLPLTDAEARAFVRFFYSGAHKTRMDNASRVLIPPPLRQFAGLQEGGEVVVAGAPGRLEIWSQERWWKTIEAIMQNPPAPEALKGLIG</sequence>
<evidence type="ECO:0000259" key="8">
    <source>
        <dbReference type="PROSITE" id="PS51740"/>
    </source>
</evidence>
<dbReference type="GO" id="GO:2000143">
    <property type="term" value="P:negative regulation of DNA-templated transcription initiation"/>
    <property type="evidence" value="ECO:0007669"/>
    <property type="project" value="TreeGrafter"/>
</dbReference>
<dbReference type="Gene3D" id="3.40.1550.20">
    <property type="entry name" value="Transcriptional regulator MraZ domain"/>
    <property type="match status" value="1"/>
</dbReference>
<evidence type="ECO:0000256" key="3">
    <source>
        <dbReference type="ARBA" id="ARBA00022737"/>
    </source>
</evidence>
<evidence type="ECO:0000256" key="6">
    <source>
        <dbReference type="ARBA" id="ARBA00023163"/>
    </source>
</evidence>
<feature type="domain" description="SpoVT-AbrB" evidence="8">
    <location>
        <begin position="5"/>
        <end position="47"/>
    </location>
</feature>
<dbReference type="InterPro" id="IPR007159">
    <property type="entry name" value="SpoVT-AbrB_dom"/>
</dbReference>
<dbReference type="Proteomes" id="UP000037685">
    <property type="component" value="Unassembled WGS sequence"/>
</dbReference>
<dbReference type="GO" id="GO:0005737">
    <property type="term" value="C:cytoplasm"/>
    <property type="evidence" value="ECO:0007669"/>
    <property type="project" value="UniProtKB-UniRule"/>
</dbReference>
<dbReference type="PANTHER" id="PTHR34701">
    <property type="entry name" value="TRANSCRIPTIONAL REGULATOR MRAZ"/>
    <property type="match status" value="1"/>
</dbReference>
<accession>A0A0N0BM46</accession>
<gene>
    <name evidence="7 9" type="primary">mraZ</name>
    <name evidence="9" type="ORF">BVI061214_01677</name>
</gene>
<evidence type="ECO:0000256" key="1">
    <source>
        <dbReference type="ARBA" id="ARBA00013860"/>
    </source>
</evidence>
<dbReference type="SUPFAM" id="SSF89447">
    <property type="entry name" value="AbrB/MazE/MraZ-like"/>
    <property type="match status" value="1"/>
</dbReference>
<feature type="domain" description="SpoVT-AbrB" evidence="8">
    <location>
        <begin position="76"/>
        <end position="121"/>
    </location>
</feature>
<dbReference type="GO" id="GO:0000976">
    <property type="term" value="F:transcription cis-regulatory region binding"/>
    <property type="evidence" value="ECO:0007669"/>
    <property type="project" value="TreeGrafter"/>
</dbReference>
<dbReference type="RefSeq" id="WP_003048553.1">
    <property type="nucleotide sequence ID" value="NZ_JBMSBF010000078.1"/>
</dbReference>
<comment type="similarity">
    <text evidence="7">Belongs to the MraZ family.</text>
</comment>
<dbReference type="NCBIfam" id="TIGR00242">
    <property type="entry name" value="division/cell wall cluster transcriptional repressor MraZ"/>
    <property type="match status" value="1"/>
</dbReference>
<dbReference type="GO" id="GO:0003700">
    <property type="term" value="F:DNA-binding transcription factor activity"/>
    <property type="evidence" value="ECO:0007669"/>
    <property type="project" value="UniProtKB-UniRule"/>
</dbReference>
<dbReference type="CDD" id="cd16320">
    <property type="entry name" value="MraZ_N"/>
    <property type="match status" value="1"/>
</dbReference>
<keyword evidence="4 7" id="KW-0805">Transcription regulation</keyword>
<dbReference type="GO" id="GO:0009295">
    <property type="term" value="C:nucleoid"/>
    <property type="evidence" value="ECO:0007669"/>
    <property type="project" value="UniProtKB-SubCell"/>
</dbReference>
<dbReference type="PANTHER" id="PTHR34701:SF1">
    <property type="entry name" value="TRANSCRIPTIONAL REGULATOR MRAZ"/>
    <property type="match status" value="1"/>
</dbReference>
<dbReference type="InterPro" id="IPR037914">
    <property type="entry name" value="SpoVT-AbrB_sf"/>
</dbReference>
<evidence type="ECO:0000256" key="7">
    <source>
        <dbReference type="HAMAP-Rule" id="MF_01008"/>
    </source>
</evidence>
<organism evidence="9 10">
    <name type="scientific">Thermus aquaticus</name>
    <dbReference type="NCBI Taxonomy" id="271"/>
    <lineage>
        <taxon>Bacteria</taxon>
        <taxon>Thermotogati</taxon>
        <taxon>Deinococcota</taxon>
        <taxon>Deinococci</taxon>
        <taxon>Thermales</taxon>
        <taxon>Thermaceae</taxon>
        <taxon>Thermus</taxon>
    </lineage>
</organism>
<proteinExistence type="inferred from homology"/>
<dbReference type="EMBL" id="LHCI01000106">
    <property type="protein sequence ID" value="KOX90486.1"/>
    <property type="molecule type" value="Genomic_DNA"/>
</dbReference>
<reference evidence="9 10" key="1">
    <citation type="submission" date="2015-07" db="EMBL/GenBank/DDBJ databases">
        <authorList>
            <person name="Noorani M."/>
        </authorList>
    </citation>
    <scope>NUCLEOTIDE SEQUENCE [LARGE SCALE GENOMIC DNA]</scope>
    <source>
        <strain evidence="10">ATCC 25104 / DSM 625 / JCM 10724 / NBRC 103206 / NCIMB 11243 / YT-1</strain>
    </source>
</reference>
<keyword evidence="6 7" id="KW-0804">Transcription</keyword>
<dbReference type="PROSITE" id="PS51740">
    <property type="entry name" value="SPOVT_ABRB"/>
    <property type="match status" value="2"/>
</dbReference>
<dbReference type="InterPro" id="IPR038619">
    <property type="entry name" value="MraZ_sf"/>
</dbReference>
<dbReference type="InterPro" id="IPR020603">
    <property type="entry name" value="MraZ_dom"/>
</dbReference>
<dbReference type="InterPro" id="IPR003444">
    <property type="entry name" value="MraZ"/>
</dbReference>